<dbReference type="EMBL" id="JYDH01003118">
    <property type="protein sequence ID" value="KRY06460.1"/>
    <property type="molecule type" value="Genomic_DNA"/>
</dbReference>
<proteinExistence type="predicted"/>
<sequence>MAPVLILLIIDIDDVISKCKEKCEPETSHISFNATLPESPKGFHL</sequence>
<gene>
    <name evidence="1" type="ORF">T01_10826</name>
</gene>
<dbReference type="InParanoid" id="A0A0V0Z216"/>
<reference evidence="1 2" key="1">
    <citation type="submission" date="2015-01" db="EMBL/GenBank/DDBJ databases">
        <title>Evolution of Trichinella species and genotypes.</title>
        <authorList>
            <person name="Korhonen P.K."/>
            <person name="Edoardo P."/>
            <person name="Giuseppe L.R."/>
            <person name="Gasser R.B."/>
        </authorList>
    </citation>
    <scope>NUCLEOTIDE SEQUENCE [LARGE SCALE GENOMIC DNA]</scope>
    <source>
        <strain evidence="1">ISS3</strain>
    </source>
</reference>
<protein>
    <submittedName>
        <fullName evidence="1">Uncharacterized protein</fullName>
    </submittedName>
</protein>
<organism evidence="1 2">
    <name type="scientific">Trichinella spiralis</name>
    <name type="common">Trichina worm</name>
    <dbReference type="NCBI Taxonomy" id="6334"/>
    <lineage>
        <taxon>Eukaryota</taxon>
        <taxon>Metazoa</taxon>
        <taxon>Ecdysozoa</taxon>
        <taxon>Nematoda</taxon>
        <taxon>Enoplea</taxon>
        <taxon>Dorylaimia</taxon>
        <taxon>Trichinellida</taxon>
        <taxon>Trichinellidae</taxon>
        <taxon>Trichinella</taxon>
    </lineage>
</organism>
<evidence type="ECO:0000313" key="1">
    <source>
        <dbReference type="EMBL" id="KRY06460.1"/>
    </source>
</evidence>
<keyword evidence="2" id="KW-1185">Reference proteome</keyword>
<evidence type="ECO:0000313" key="2">
    <source>
        <dbReference type="Proteomes" id="UP000054776"/>
    </source>
</evidence>
<accession>A0A0V0Z216</accession>
<comment type="caution">
    <text evidence="1">The sequence shown here is derived from an EMBL/GenBank/DDBJ whole genome shotgun (WGS) entry which is preliminary data.</text>
</comment>
<name>A0A0V0Z216_TRISP</name>
<dbReference type="AlphaFoldDB" id="A0A0V0Z216"/>
<dbReference type="Proteomes" id="UP000054776">
    <property type="component" value="Unassembled WGS sequence"/>
</dbReference>